<dbReference type="Proteomes" id="UP000694861">
    <property type="component" value="Linkage group LG2"/>
</dbReference>
<reference evidence="1" key="1">
    <citation type="journal article" date="2012" name="Nat. Commun.">
        <title>The genome of Prunus mume.</title>
        <authorList>
            <person name="Zhang Q."/>
            <person name="Chen W."/>
            <person name="Sun L."/>
            <person name="Zhao F."/>
            <person name="Huang B."/>
            <person name="Yang W."/>
            <person name="Tao Y."/>
            <person name="Wang J."/>
            <person name="Yuan Z."/>
            <person name="Fan G."/>
            <person name="Xing Z."/>
            <person name="Han C."/>
            <person name="Pan H."/>
            <person name="Zhong X."/>
            <person name="Shi W."/>
            <person name="Liang X."/>
            <person name="Du D."/>
            <person name="Sun F."/>
            <person name="Xu Z."/>
            <person name="Hao R."/>
            <person name="Lv T."/>
            <person name="Lv Y."/>
            <person name="Zheng Z."/>
            <person name="Sun M."/>
            <person name="Luo L."/>
            <person name="Cai M."/>
            <person name="Gao Y."/>
            <person name="Wang J."/>
            <person name="Yin Y."/>
            <person name="Xu X."/>
            <person name="Cheng T."/>
            <person name="Wang J."/>
        </authorList>
    </citation>
    <scope>NUCLEOTIDE SEQUENCE [LARGE SCALE GENOMIC DNA]</scope>
</reference>
<organism evidence="1 2">
    <name type="scientific">Prunus mume</name>
    <name type="common">Japanese apricot</name>
    <name type="synonym">Armeniaca mume</name>
    <dbReference type="NCBI Taxonomy" id="102107"/>
    <lineage>
        <taxon>Eukaryota</taxon>
        <taxon>Viridiplantae</taxon>
        <taxon>Streptophyta</taxon>
        <taxon>Embryophyta</taxon>
        <taxon>Tracheophyta</taxon>
        <taxon>Spermatophyta</taxon>
        <taxon>Magnoliopsida</taxon>
        <taxon>eudicotyledons</taxon>
        <taxon>Gunneridae</taxon>
        <taxon>Pentapetalae</taxon>
        <taxon>rosids</taxon>
        <taxon>fabids</taxon>
        <taxon>Rosales</taxon>
        <taxon>Rosaceae</taxon>
        <taxon>Amygdaloideae</taxon>
        <taxon>Amygdaleae</taxon>
        <taxon>Prunus</taxon>
    </lineage>
</organism>
<name>A0ABM0NFM5_PRUMU</name>
<dbReference type="InterPro" id="IPR039299">
    <property type="entry name" value="SEOA"/>
</dbReference>
<accession>A0ABM0NFM5</accession>
<dbReference type="RefSeq" id="XP_008224081.1">
    <property type="nucleotide sequence ID" value="XM_008225859.1"/>
</dbReference>
<dbReference type="PANTHER" id="PTHR33232:SF18">
    <property type="entry name" value="PROTEIN SIEVE ELEMENT OCCLUSION B-LIKE"/>
    <property type="match status" value="1"/>
</dbReference>
<proteinExistence type="predicted"/>
<sequence length="230" mass="26543">MTDTETSEGIGGGVDVETTIFDGSTEKLDEVDNLTKIKELFLRLDPDILKSLKCLKSLCVTISESSAKLKHFIFEGFDVPSRSIIDAYTPNPKYLKNFDTLSGSKLFLFLSGLDISEAHIKLIKHVNERIEKEKMDVYKTVWIPIAGENKWKAHEEEDKYLLHIAERLSCYAARPHPECIRNIEDMFELHKKKNYLVLLEMDQRGHVEEYNPAKTIVKERMARFGFKTEK</sequence>
<keyword evidence="1" id="KW-1185">Reference proteome</keyword>
<protein>
    <submittedName>
        <fullName evidence="2">Uncharacterized protein LOC103323837</fullName>
    </submittedName>
</protein>
<evidence type="ECO:0000313" key="2">
    <source>
        <dbReference type="RefSeq" id="XP_008224081.1"/>
    </source>
</evidence>
<gene>
    <name evidence="2" type="primary">LOC103323837</name>
</gene>
<reference evidence="2" key="2">
    <citation type="submission" date="2025-08" db="UniProtKB">
        <authorList>
            <consortium name="RefSeq"/>
        </authorList>
    </citation>
    <scope>IDENTIFICATION</scope>
</reference>
<dbReference type="GeneID" id="103323837"/>
<evidence type="ECO:0000313" key="1">
    <source>
        <dbReference type="Proteomes" id="UP000694861"/>
    </source>
</evidence>
<dbReference type="PANTHER" id="PTHR33232">
    <property type="entry name" value="PROTEIN SIEVE ELEMENT OCCLUSION B-LIKE"/>
    <property type="match status" value="1"/>
</dbReference>